<feature type="coiled-coil region" evidence="1">
    <location>
        <begin position="98"/>
        <end position="132"/>
    </location>
</feature>
<feature type="region of interest" description="Disordered" evidence="2">
    <location>
        <begin position="355"/>
        <end position="375"/>
    </location>
</feature>
<feature type="compositionally biased region" description="Basic and acidic residues" evidence="2">
    <location>
        <begin position="355"/>
        <end position="365"/>
    </location>
</feature>
<evidence type="ECO:0008006" key="5">
    <source>
        <dbReference type="Google" id="ProtNLM"/>
    </source>
</evidence>
<keyword evidence="1" id="KW-0175">Coiled coil</keyword>
<protein>
    <recommendedName>
        <fullName evidence="5">Retrotransposon gag domain-containing protein</fullName>
    </recommendedName>
</protein>
<dbReference type="Proteomes" id="UP001341840">
    <property type="component" value="Unassembled WGS sequence"/>
</dbReference>
<accession>A0ABU6R2E1</accession>
<evidence type="ECO:0000256" key="1">
    <source>
        <dbReference type="SAM" id="Coils"/>
    </source>
</evidence>
<proteinExistence type="predicted"/>
<evidence type="ECO:0000313" key="3">
    <source>
        <dbReference type="EMBL" id="MED6118546.1"/>
    </source>
</evidence>
<keyword evidence="4" id="KW-1185">Reference proteome</keyword>
<dbReference type="EMBL" id="JASCZI010030215">
    <property type="protein sequence ID" value="MED6118546.1"/>
    <property type="molecule type" value="Genomic_DNA"/>
</dbReference>
<comment type="caution">
    <text evidence="3">The sequence shown here is derived from an EMBL/GenBank/DDBJ whole genome shotgun (WGS) entry which is preliminary data.</text>
</comment>
<dbReference type="PANTHER" id="PTHR33223:SF10">
    <property type="entry name" value="AMINOTRANSFERASE-LIKE PLANT MOBILE DOMAIN-CONTAINING PROTEIN"/>
    <property type="match status" value="1"/>
</dbReference>
<feature type="compositionally biased region" description="Polar residues" evidence="2">
    <location>
        <begin position="35"/>
        <end position="58"/>
    </location>
</feature>
<sequence>MNQDEEGVPYTDHSGDEQHQNNPQNQQQVDLDLNATANGSQESAGRNAETGGTQNGQPNSGGDNSGGRRSTSAFDRLGPGDPGPKPFGGIGSDNTQIIQDLRHLLQAMEVEVKGLRKENVELKSATKDLRSRRHSPHRHPYVHLNDFDHRMICDGAIGEVKCRAFLVALTGLAAQWFTSLPTGSISTYSEIRELFLNEFITSIDSHKHPINLVATIDGLVDGVASLCLTNSLANEDFRRQLTTKPVWTRMEIQAKAKEFIHHEEVNRVVAATKNQQTHTAPRETYQQISYKGILPRARTLRGRTQNAKNKTLFCDYHQGYRHKTQDCYDLKDAIEQAIREGKLNEFIQIIREPRNVGRERSEGPETRNPQNLREADETMPIVPVITRANHT</sequence>
<organism evidence="3 4">
    <name type="scientific">Stylosanthes scabra</name>
    <dbReference type="NCBI Taxonomy" id="79078"/>
    <lineage>
        <taxon>Eukaryota</taxon>
        <taxon>Viridiplantae</taxon>
        <taxon>Streptophyta</taxon>
        <taxon>Embryophyta</taxon>
        <taxon>Tracheophyta</taxon>
        <taxon>Spermatophyta</taxon>
        <taxon>Magnoliopsida</taxon>
        <taxon>eudicotyledons</taxon>
        <taxon>Gunneridae</taxon>
        <taxon>Pentapetalae</taxon>
        <taxon>rosids</taxon>
        <taxon>fabids</taxon>
        <taxon>Fabales</taxon>
        <taxon>Fabaceae</taxon>
        <taxon>Papilionoideae</taxon>
        <taxon>50 kb inversion clade</taxon>
        <taxon>dalbergioids sensu lato</taxon>
        <taxon>Dalbergieae</taxon>
        <taxon>Pterocarpus clade</taxon>
        <taxon>Stylosanthes</taxon>
    </lineage>
</organism>
<name>A0ABU6R2E1_9FABA</name>
<reference evidence="3 4" key="1">
    <citation type="journal article" date="2023" name="Plants (Basel)">
        <title>Bridging the Gap: Combining Genomics and Transcriptomics Approaches to Understand Stylosanthes scabra, an Orphan Legume from the Brazilian Caatinga.</title>
        <authorList>
            <person name="Ferreira-Neto J.R.C."/>
            <person name="da Silva M.D."/>
            <person name="Binneck E."/>
            <person name="de Melo N.F."/>
            <person name="da Silva R.H."/>
            <person name="de Melo A.L.T.M."/>
            <person name="Pandolfi V."/>
            <person name="Bustamante F.O."/>
            <person name="Brasileiro-Vidal A.C."/>
            <person name="Benko-Iseppon A.M."/>
        </authorList>
    </citation>
    <scope>NUCLEOTIDE SEQUENCE [LARGE SCALE GENOMIC DNA]</scope>
    <source>
        <tissue evidence="3">Leaves</tissue>
    </source>
</reference>
<dbReference type="PANTHER" id="PTHR33223">
    <property type="entry name" value="CCHC-TYPE DOMAIN-CONTAINING PROTEIN"/>
    <property type="match status" value="1"/>
</dbReference>
<feature type="region of interest" description="Disordered" evidence="2">
    <location>
        <begin position="1"/>
        <end position="93"/>
    </location>
</feature>
<evidence type="ECO:0000313" key="4">
    <source>
        <dbReference type="Proteomes" id="UP001341840"/>
    </source>
</evidence>
<evidence type="ECO:0000256" key="2">
    <source>
        <dbReference type="SAM" id="MobiDB-lite"/>
    </source>
</evidence>
<gene>
    <name evidence="3" type="ORF">PIB30_003762</name>
</gene>